<reference evidence="4" key="1">
    <citation type="journal article" date="2018" name="Nat. Microbiol.">
        <title>Leveraging single-cell genomics to expand the fungal tree of life.</title>
        <authorList>
            <person name="Ahrendt S.R."/>
            <person name="Quandt C.A."/>
            <person name="Ciobanu D."/>
            <person name="Clum A."/>
            <person name="Salamov A."/>
            <person name="Andreopoulos B."/>
            <person name="Cheng J.F."/>
            <person name="Woyke T."/>
            <person name="Pelin A."/>
            <person name="Henrissat B."/>
            <person name="Reynolds N.K."/>
            <person name="Benny G.L."/>
            <person name="Smith M.E."/>
            <person name="James T.Y."/>
            <person name="Grigoriev I.V."/>
        </authorList>
    </citation>
    <scope>NUCLEOTIDE SEQUENCE [LARGE SCALE GENOMIC DNA]</scope>
    <source>
        <strain evidence="4">ATCC 52028</strain>
    </source>
</reference>
<dbReference type="InterPro" id="IPR036322">
    <property type="entry name" value="WD40_repeat_dom_sf"/>
</dbReference>
<evidence type="ECO:0000313" key="4">
    <source>
        <dbReference type="Proteomes" id="UP000274922"/>
    </source>
</evidence>
<sequence>MEAAARLDNAHRGVRHDGTIDAASRANTTPDATPDVMPDAAPYYATAAASSRSLTPKSAIVRSLREMHRSQTLNARSMQVLSHVSSPPPVETAASPLTEHSRRLHTALDASRRRLYDASLADEDEQRRAQAAWAHRRWTALQQRLREARALAVGEPPPDAADGADLAVPSAASSPPIATTQPQLPPQLRDATAPTFVIHVTGLATRLAQGDWYVRATLLHASGMGGLLQPMPGDARGTPVGATAAAMAGRLVPSVVVRLVGRPRSGTGGTARSDVAIAADPITMNTSLAYAQYARAILMVELLPCTPRRGAAQAVDGAAPFGWAFTRLEPPQAASVASPRRVSLQLWEWRSRPSVLAGKTRVALGTIGGMRTIALAELSVPDQVGQWCAERRPLDGRIELAIAPPPLGVPLDPADPMRRTPSSPSLATSGAALACTPGPEDGGLSSAATSHGSDLDAPPSASPQRSLTALAAPPDAWQAMQWSRQEGQFCRPPDHALRAIALPGGFASAAALSQDGLWLATAHPSSARPALASRARVVAAVVPPAPRQRPYDLIITAALGTGPSLCLRHAHQAPIIHVLWLPFAPIDRAASATTTTTTTTTAAPAWWILTMSVDGVTHVWRIDRHLWTGIDHALAAWTRVAERPLLAVLADASTTPPPAADGATCAMETVLAEPIITHVFADPIYAAACSPHDDAVVLAVDRPSRSRQAATRHYRRATVALGSASGDLTLASILVRRQKASAKMVVSVLRVRPTEGAVRRAHDGPVMSVAWDGRPQGALMSGDASGEVRVWQRLGPAASSRHGGPDVPEDVDAMDAAGDAAAAAAAAANGGALNDLACTGILPIWTTPILAMSVHPVTRHVVLRTLGDQLATLDVGLMRATYADGAPVAWTRSESASLLPTSRHESGQRAAAMSMRDLLRPTVRASSPSSLAGPSAADADAEQLASPPWASICRRVTTAGVPRLQFSPCGQFVLATTVGVPGGVGSGVQILDGRLLRPLPHGRFTLAAPAPGVGGAASASAPPCHVLYHPFENVMLLIPGESARHVLDPPSASALRAVPAPTPSIAAMRIVCHQADLDAAASAAASAASVARPSDPRGARSRHRSPVRGETAGDEAARHAAIAERMRLRDQSAQRWDQVLEDALFSTRLQRRHHDLASLVELAAQSTADLVD</sequence>
<evidence type="ECO:0000313" key="3">
    <source>
        <dbReference type="EMBL" id="RKP00471.1"/>
    </source>
</evidence>
<accession>A0A4P9X653</accession>
<organism evidence="3 4">
    <name type="scientific">Caulochytrium protostelioides</name>
    <dbReference type="NCBI Taxonomy" id="1555241"/>
    <lineage>
        <taxon>Eukaryota</taxon>
        <taxon>Fungi</taxon>
        <taxon>Fungi incertae sedis</taxon>
        <taxon>Chytridiomycota</taxon>
        <taxon>Chytridiomycota incertae sedis</taxon>
        <taxon>Chytridiomycetes</taxon>
        <taxon>Caulochytriales</taxon>
        <taxon>Caulochytriaceae</taxon>
        <taxon>Caulochytrium</taxon>
    </lineage>
</organism>
<dbReference type="PROSITE" id="PS50082">
    <property type="entry name" value="WD_REPEATS_2"/>
    <property type="match status" value="1"/>
</dbReference>
<evidence type="ECO:0000256" key="1">
    <source>
        <dbReference type="PROSITE-ProRule" id="PRU00221"/>
    </source>
</evidence>
<dbReference type="InterPro" id="IPR015943">
    <property type="entry name" value="WD40/YVTN_repeat-like_dom_sf"/>
</dbReference>
<evidence type="ECO:0000256" key="2">
    <source>
        <dbReference type="SAM" id="MobiDB-lite"/>
    </source>
</evidence>
<keyword evidence="1" id="KW-0853">WD repeat</keyword>
<feature type="region of interest" description="Disordered" evidence="2">
    <location>
        <begin position="155"/>
        <end position="188"/>
    </location>
</feature>
<keyword evidence="4" id="KW-1185">Reference proteome</keyword>
<feature type="region of interest" description="Disordered" evidence="2">
    <location>
        <begin position="1087"/>
        <end position="1117"/>
    </location>
</feature>
<name>A0A4P9X653_9FUNG</name>
<dbReference type="EMBL" id="ML014214">
    <property type="protein sequence ID" value="RKP00471.1"/>
    <property type="molecule type" value="Genomic_DNA"/>
</dbReference>
<dbReference type="InterPro" id="IPR001680">
    <property type="entry name" value="WD40_rpt"/>
</dbReference>
<dbReference type="Proteomes" id="UP000274922">
    <property type="component" value="Unassembled WGS sequence"/>
</dbReference>
<dbReference type="SUPFAM" id="SSF50978">
    <property type="entry name" value="WD40 repeat-like"/>
    <property type="match status" value="1"/>
</dbReference>
<feature type="repeat" description="WD" evidence="1">
    <location>
        <begin position="759"/>
        <end position="792"/>
    </location>
</feature>
<dbReference type="AlphaFoldDB" id="A0A4P9X653"/>
<feature type="region of interest" description="Disordered" evidence="2">
    <location>
        <begin position="1"/>
        <end position="37"/>
    </location>
</feature>
<feature type="region of interest" description="Disordered" evidence="2">
    <location>
        <begin position="403"/>
        <end position="466"/>
    </location>
</feature>
<feature type="compositionally biased region" description="Low complexity" evidence="2">
    <location>
        <begin position="160"/>
        <end position="176"/>
    </location>
</feature>
<dbReference type="Gene3D" id="2.130.10.10">
    <property type="entry name" value="YVTN repeat-like/Quinoprotein amine dehydrogenase"/>
    <property type="match status" value="1"/>
</dbReference>
<gene>
    <name evidence="3" type="ORF">CXG81DRAFT_19582</name>
</gene>
<feature type="compositionally biased region" description="Basic and acidic residues" evidence="2">
    <location>
        <begin position="8"/>
        <end position="19"/>
    </location>
</feature>
<proteinExistence type="predicted"/>
<protein>
    <submittedName>
        <fullName evidence="3">Uncharacterized protein</fullName>
    </submittedName>
</protein>